<dbReference type="Gene3D" id="3.40.50.410">
    <property type="entry name" value="von Willebrand factor, type A domain"/>
    <property type="match status" value="1"/>
</dbReference>
<protein>
    <recommendedName>
        <fullName evidence="6">VWFA domain-containing protein</fullName>
    </recommendedName>
</protein>
<sequence>MRNQLSPVIPEHSDKHVPDLCDGITFLNSLKEIKGGIFDQQQELPSIRNIMPGLLNQSTWAPLPLKASCIKACINGYSLRVSARLTYTNPEAEPIEGVFVYLLEESETVVAFEALTAGKSVTIQIKNRGRAEDCCFDCCSHANLALQCNNGHLILDEDMQRTTFIVSTGMIGSLETMTIFLSTTVEPQTQQNGTMEVVFSSVLMPLVCSNEGKIESAKSDEQDFSSTGCFGAGGLKAEKSSTGGHRSLPEIVTEQVLNPVPYEFSFEMLVRGPCLLAGVESPTHALRAGADPIARSASTLYVTLAEKHQYDRNLKIILHPCEPHVPHILLEKGSMSFEEYERHIKSRRDFSRVIKKDSNTDKKVDFVRKRFHKDITFNPVLMLNFCPDLQSVPMDFGNVTREIIFLIDRSGSMSGINIEKIKEAMVVVIKSLPPGTLLNIIGFGSNVRTLFSSSRPCNDETLCLACEYIQRMRADMGGTNVLGALSWIFKQPMRRGYPRQLFILTDATVRHAGKIIELVRKNANSARCFSYGLGPNACKRLLHGVAKATGGTVEFFNEGERLQPKLMKSLKKAIEPALSDITIEWYLPDTLEVLLSPNEIGPLYPGDHLNGYGVIYDLSGFQRKKNVVKQHISKTALKGSTNSIFQAQDESSTSILTDGIKPSFPVEKNDIEQALKDISREISIEFSGSNAEENEKCKDSETDPLNDLRRRISHSSYIQEQYKLTHCSICSDKGIGVQSTPTRGSNSSDSTEPQDIDRGTTSLPYGLENIAHHVQKGLLHWESPTKAASNFELVDDKDAVGIDHSSEEASRKRKLIAQAALSGRSFSSPNGQLDMRHLRKALEKVSTDQILNWSVEGRMNDIGCESQQFQADGSSMRNLNDSNNLLFQMPTPDWDTFFDPENLFSPVASEDPGLSEVNDVPIMQCKSVIHGLICGKSVTWEVTANLSSLYHAPSEQESTQLTENPWDEILHQLTAQSVIRDFENMAEKESEIEYGSSRRYRLKTIQTSRACNSLSKYTTIIPINAVTQKSLPSYVEVRNAGSKFNQTRGFCSGTKRQRSYSVGLGRRHSSQDSEDLDDLLISTEKEEIPASPTSMGSSSSSGWERQSVLDDTANPHCEEVIMKILDWEAEVFGENNDPGNAQSPSTVLVRSQKSFESFFGSRFNLGRSRSPSQTGKYIPIKPNCLSAKLDTTPEEVISDYLPLVQLQLASGAFLLNEAFSEAVQIPLDRLRRASPFPCHRASLSPTSRCTSSHTSSSKTETSLKMETSIHSQNETESNATKNFQLVSENDQGSNEGNREISKKITWSHLEGVLDCTNSPASLNNSFSASTEGLSTSLQQDDSGRGSETDPYENSPVTSETSGAFYESVSDLNTQCYDVEGMSWATAVALGWLEHQCAGYFLEWELIAAKADTWLHSQQLPEHQTVNGLKGATRQLFLLLRHWDENIKLNMLCYNPNNM</sequence>
<evidence type="ECO:0000259" key="3">
    <source>
        <dbReference type="PROSITE" id="PS51468"/>
    </source>
</evidence>
<organism evidence="4 5">
    <name type="scientific">Chiloscyllium punctatum</name>
    <name type="common">Brownbanded bambooshark</name>
    <name type="synonym">Hemiscyllium punctatum</name>
    <dbReference type="NCBI Taxonomy" id="137246"/>
    <lineage>
        <taxon>Eukaryota</taxon>
        <taxon>Metazoa</taxon>
        <taxon>Chordata</taxon>
        <taxon>Craniata</taxon>
        <taxon>Vertebrata</taxon>
        <taxon>Chondrichthyes</taxon>
        <taxon>Elasmobranchii</taxon>
        <taxon>Galeomorphii</taxon>
        <taxon>Galeoidea</taxon>
        <taxon>Orectolobiformes</taxon>
        <taxon>Hemiscylliidae</taxon>
        <taxon>Chiloscyllium</taxon>
    </lineage>
</organism>
<dbReference type="Proteomes" id="UP000287033">
    <property type="component" value="Unassembled WGS sequence"/>
</dbReference>
<dbReference type="EMBL" id="BEZZ01000435">
    <property type="protein sequence ID" value="GCC32425.1"/>
    <property type="molecule type" value="Genomic_DNA"/>
</dbReference>
<evidence type="ECO:0000259" key="2">
    <source>
        <dbReference type="PROSITE" id="PS50234"/>
    </source>
</evidence>
<feature type="region of interest" description="Disordered" evidence="1">
    <location>
        <begin position="1242"/>
        <end position="1282"/>
    </location>
</feature>
<dbReference type="PANTHER" id="PTHR46299">
    <property type="entry name" value="VON WILLEBRAND FACTOR A DOMAIN-CONTAINING PROTEIN 5B2-RELATED"/>
    <property type="match status" value="1"/>
</dbReference>
<evidence type="ECO:0000313" key="4">
    <source>
        <dbReference type="EMBL" id="GCC32425.1"/>
    </source>
</evidence>
<evidence type="ECO:0000313" key="5">
    <source>
        <dbReference type="Proteomes" id="UP000287033"/>
    </source>
</evidence>
<dbReference type="PROSITE" id="PS50234">
    <property type="entry name" value="VWFA"/>
    <property type="match status" value="1"/>
</dbReference>
<feature type="compositionally biased region" description="Low complexity" evidence="1">
    <location>
        <begin position="1091"/>
        <end position="1101"/>
    </location>
</feature>
<dbReference type="SUPFAM" id="SSF53300">
    <property type="entry name" value="vWA-like"/>
    <property type="match status" value="1"/>
</dbReference>
<feature type="compositionally biased region" description="Polar residues" evidence="1">
    <location>
        <begin position="1269"/>
        <end position="1282"/>
    </location>
</feature>
<reference evidence="4 5" key="1">
    <citation type="journal article" date="2018" name="Nat. Ecol. Evol.">
        <title>Shark genomes provide insights into elasmobranch evolution and the origin of vertebrates.</title>
        <authorList>
            <person name="Hara Y"/>
            <person name="Yamaguchi K"/>
            <person name="Onimaru K"/>
            <person name="Kadota M"/>
            <person name="Koyanagi M"/>
            <person name="Keeley SD"/>
            <person name="Tatsumi K"/>
            <person name="Tanaka K"/>
            <person name="Motone F"/>
            <person name="Kageyama Y"/>
            <person name="Nozu R"/>
            <person name="Adachi N"/>
            <person name="Nishimura O"/>
            <person name="Nakagawa R"/>
            <person name="Tanegashima C"/>
            <person name="Kiyatake I"/>
            <person name="Matsumoto R"/>
            <person name="Murakumo K"/>
            <person name="Nishida K"/>
            <person name="Terakita A"/>
            <person name="Kuratani S"/>
            <person name="Sato K"/>
            <person name="Hyodo S Kuraku.S."/>
        </authorList>
    </citation>
    <scope>NUCLEOTIDE SEQUENCE [LARGE SCALE GENOMIC DNA]</scope>
</reference>
<feature type="domain" description="VWFA" evidence="2">
    <location>
        <begin position="402"/>
        <end position="574"/>
    </location>
</feature>
<comment type="caution">
    <text evidence="4">The sequence shown here is derived from an EMBL/GenBank/DDBJ whole genome shotgun (WGS) entry which is preliminary data.</text>
</comment>
<feature type="domain" description="VIT" evidence="3">
    <location>
        <begin position="49"/>
        <end position="185"/>
    </location>
</feature>
<feature type="compositionally biased region" description="Polar residues" evidence="1">
    <location>
        <begin position="1326"/>
        <end position="1340"/>
    </location>
</feature>
<dbReference type="InterPro" id="IPR052627">
    <property type="entry name" value="VWA_domain-containing"/>
</dbReference>
<name>A0A401SPU3_CHIPU</name>
<dbReference type="Pfam" id="PF13768">
    <property type="entry name" value="VWA_3"/>
    <property type="match status" value="1"/>
</dbReference>
<dbReference type="InterPro" id="IPR013694">
    <property type="entry name" value="VIT"/>
</dbReference>
<dbReference type="PANTHER" id="PTHR46299:SF2">
    <property type="entry name" value="VON WILLEBRAND FACTOR A DOMAIN-CONTAINING PROTEIN 5B2"/>
    <property type="match status" value="1"/>
</dbReference>
<proteinExistence type="predicted"/>
<feature type="region of interest" description="Disordered" evidence="1">
    <location>
        <begin position="1085"/>
        <end position="1107"/>
    </location>
</feature>
<dbReference type="Pfam" id="PF13757">
    <property type="entry name" value="VIT_2"/>
    <property type="match status" value="1"/>
</dbReference>
<dbReference type="InterPro" id="IPR036465">
    <property type="entry name" value="vWFA_dom_sf"/>
</dbReference>
<keyword evidence="5" id="KW-1185">Reference proteome</keyword>
<feature type="region of interest" description="Disordered" evidence="1">
    <location>
        <begin position="1326"/>
        <end position="1359"/>
    </location>
</feature>
<gene>
    <name evidence="4" type="ORF">chiPu_0010886</name>
</gene>
<dbReference type="OrthoDB" id="1729737at2759"/>
<dbReference type="OMA" id="EDCCFDC"/>
<dbReference type="InterPro" id="IPR002035">
    <property type="entry name" value="VWF_A"/>
</dbReference>
<feature type="compositionally biased region" description="Low complexity" evidence="1">
    <location>
        <begin position="1244"/>
        <end position="1268"/>
    </location>
</feature>
<dbReference type="PROSITE" id="PS51468">
    <property type="entry name" value="VIT"/>
    <property type="match status" value="1"/>
</dbReference>
<dbReference type="SMART" id="SM00327">
    <property type="entry name" value="VWA"/>
    <property type="match status" value="1"/>
</dbReference>
<evidence type="ECO:0008006" key="6">
    <source>
        <dbReference type="Google" id="ProtNLM"/>
    </source>
</evidence>
<evidence type="ECO:0000256" key="1">
    <source>
        <dbReference type="SAM" id="MobiDB-lite"/>
    </source>
</evidence>
<dbReference type="STRING" id="137246.A0A401SPU3"/>
<feature type="region of interest" description="Disordered" evidence="1">
    <location>
        <begin position="738"/>
        <end position="763"/>
    </location>
</feature>
<accession>A0A401SPU3</accession>